<dbReference type="EMBL" id="LGRX02005957">
    <property type="protein sequence ID" value="KAK3277706.1"/>
    <property type="molecule type" value="Genomic_DNA"/>
</dbReference>
<feature type="transmembrane region" description="Helical" evidence="1">
    <location>
        <begin position="91"/>
        <end position="109"/>
    </location>
</feature>
<dbReference type="AlphaFoldDB" id="A0AAE0BUW3"/>
<evidence type="ECO:0000313" key="2">
    <source>
        <dbReference type="EMBL" id="KAK3243197.1"/>
    </source>
</evidence>
<accession>A0AAE0BUW3</accession>
<dbReference type="Proteomes" id="UP001190700">
    <property type="component" value="Unassembled WGS sequence"/>
</dbReference>
<feature type="transmembrane region" description="Helical" evidence="1">
    <location>
        <begin position="60"/>
        <end position="79"/>
    </location>
</feature>
<keyword evidence="1" id="KW-0472">Membrane</keyword>
<evidence type="ECO:0000256" key="1">
    <source>
        <dbReference type="SAM" id="Phobius"/>
    </source>
</evidence>
<dbReference type="EMBL" id="LGRX02033075">
    <property type="protein sequence ID" value="KAK3243197.1"/>
    <property type="molecule type" value="Genomic_DNA"/>
</dbReference>
<evidence type="ECO:0000313" key="4">
    <source>
        <dbReference type="Proteomes" id="UP001190700"/>
    </source>
</evidence>
<reference evidence="2" key="2">
    <citation type="submission" date="2023-06" db="EMBL/GenBank/DDBJ databases">
        <title>Long-read-based genome assembly of the green algal bacterivore Cymbomonas tetramitiformis.</title>
        <authorList>
            <person name="Gyaltshen Y."/>
            <person name="Rozenberg A."/>
            <person name="Paasch A."/>
            <person name="Burns J.A."/>
            <person name="Warring S."/>
            <person name="Larson R."/>
            <person name="Maurer-Alcala X."/>
            <person name="Dacks J."/>
            <person name="Kim E."/>
        </authorList>
    </citation>
    <scope>NUCLEOTIDE SEQUENCE</scope>
    <source>
        <strain evidence="2">PLY_AMNH</strain>
    </source>
</reference>
<comment type="caution">
    <text evidence="2">The sequence shown here is derived from an EMBL/GenBank/DDBJ whole genome shotgun (WGS) entry which is preliminary data.</text>
</comment>
<sequence length="260" mass="27489">MNTVDRVDDDRDGEKYSHFLYLMACVLYGYATMRAAIGYVSRGRRLGDVGVDPREMGAACALYVIAAYFVMTVSYAAALRLPESASALSPAHALARLPVHLMLLFASGVRATRFAVGSYLAADAISVGLCFAARLEMATGAASSDDDSICSQYALAALALSLLASYTAISFVRETRANSIAGFDGSDDVDYDDATGVATTFVGMAQAISALNVAFSQDCLRAHDSSRTETLLEVAADMLLLLGGCHIASCLALFDDSRHA</sequence>
<feature type="transmembrane region" description="Helical" evidence="1">
    <location>
        <begin position="116"/>
        <end position="134"/>
    </location>
</feature>
<keyword evidence="1" id="KW-1133">Transmembrane helix</keyword>
<evidence type="ECO:0000313" key="3">
    <source>
        <dbReference type="EMBL" id="KAK3277706.1"/>
    </source>
</evidence>
<name>A0AAE0BUW3_9CHLO</name>
<feature type="transmembrane region" description="Helical" evidence="1">
    <location>
        <begin position="20"/>
        <end position="40"/>
    </location>
</feature>
<keyword evidence="1" id="KW-0812">Transmembrane</keyword>
<proteinExistence type="predicted"/>
<organism evidence="2 4">
    <name type="scientific">Cymbomonas tetramitiformis</name>
    <dbReference type="NCBI Taxonomy" id="36881"/>
    <lineage>
        <taxon>Eukaryota</taxon>
        <taxon>Viridiplantae</taxon>
        <taxon>Chlorophyta</taxon>
        <taxon>Pyramimonadophyceae</taxon>
        <taxon>Pyramimonadales</taxon>
        <taxon>Pyramimonadaceae</taxon>
        <taxon>Cymbomonas</taxon>
    </lineage>
</organism>
<keyword evidence="4" id="KW-1185">Reference proteome</keyword>
<feature type="transmembrane region" description="Helical" evidence="1">
    <location>
        <begin position="154"/>
        <end position="172"/>
    </location>
</feature>
<gene>
    <name evidence="3" type="ORF">CYMTET_14289</name>
    <name evidence="2" type="ORF">CYMTET_47153</name>
</gene>
<reference evidence="2 4" key="1">
    <citation type="journal article" date="2015" name="Genome Biol. Evol.">
        <title>Comparative Genomics of a Bacterivorous Green Alga Reveals Evolutionary Causalities and Consequences of Phago-Mixotrophic Mode of Nutrition.</title>
        <authorList>
            <person name="Burns J.A."/>
            <person name="Paasch A."/>
            <person name="Narechania A."/>
            <person name="Kim E."/>
        </authorList>
    </citation>
    <scope>NUCLEOTIDE SEQUENCE [LARGE SCALE GENOMIC DNA]</scope>
    <source>
        <strain evidence="2">PLY_AMNH</strain>
    </source>
</reference>
<protein>
    <submittedName>
        <fullName evidence="2">Uncharacterized protein</fullName>
    </submittedName>
</protein>